<dbReference type="OrthoDB" id="284135at2"/>
<name>A0A1N6D4X7_9SPHN</name>
<dbReference type="Proteomes" id="UP000185192">
    <property type="component" value="Unassembled WGS sequence"/>
</dbReference>
<protein>
    <recommendedName>
        <fullName evidence="3">DUF2924 domain-containing protein</fullName>
    </recommendedName>
</protein>
<keyword evidence="2" id="KW-1185">Reference proteome</keyword>
<evidence type="ECO:0000313" key="2">
    <source>
        <dbReference type="Proteomes" id="UP000185192"/>
    </source>
</evidence>
<accession>A0A1N6D4X7</accession>
<dbReference type="InterPro" id="IPR021322">
    <property type="entry name" value="DUF2924"/>
</dbReference>
<evidence type="ECO:0008006" key="3">
    <source>
        <dbReference type="Google" id="ProtNLM"/>
    </source>
</evidence>
<sequence>MDSLNDRIEALKDMPKKQLRVEWQHVYRSEAPDISSGMLRLGIAYRLQEKHFGGLSPKTITKLKRIAKKGRAALSGSDSLKPGTRLVRSWNGQTLAVLVVDDGFIMGDKHYRSLSEIAREVTGAHWSGPRFFGLTGKHAA</sequence>
<reference evidence="2" key="1">
    <citation type="submission" date="2016-11" db="EMBL/GenBank/DDBJ databases">
        <authorList>
            <person name="Varghese N."/>
            <person name="Submissions S."/>
        </authorList>
    </citation>
    <scope>NUCLEOTIDE SEQUENCE [LARGE SCALE GENOMIC DNA]</scope>
    <source>
        <strain evidence="2">DSM 22363</strain>
    </source>
</reference>
<dbReference type="EMBL" id="FSQW01000001">
    <property type="protein sequence ID" value="SIN65704.1"/>
    <property type="molecule type" value="Genomic_DNA"/>
</dbReference>
<dbReference type="AlphaFoldDB" id="A0A1N6D4X7"/>
<dbReference type="RefSeq" id="WP_074204449.1">
    <property type="nucleotide sequence ID" value="NZ_FSQW01000001.1"/>
</dbReference>
<dbReference type="Pfam" id="PF11149">
    <property type="entry name" value="DUF2924"/>
    <property type="match status" value="1"/>
</dbReference>
<proteinExistence type="predicted"/>
<dbReference type="STRING" id="1123272.SAMN02745824_1537"/>
<gene>
    <name evidence="1" type="ORF">SAMN02745824_1537</name>
</gene>
<evidence type="ECO:0000313" key="1">
    <source>
        <dbReference type="EMBL" id="SIN65704.1"/>
    </source>
</evidence>
<organism evidence="1 2">
    <name type="scientific">Parasphingorhabdus marina DSM 22363</name>
    <dbReference type="NCBI Taxonomy" id="1123272"/>
    <lineage>
        <taxon>Bacteria</taxon>
        <taxon>Pseudomonadati</taxon>
        <taxon>Pseudomonadota</taxon>
        <taxon>Alphaproteobacteria</taxon>
        <taxon>Sphingomonadales</taxon>
        <taxon>Sphingomonadaceae</taxon>
        <taxon>Parasphingorhabdus</taxon>
    </lineage>
</organism>